<evidence type="ECO:0000313" key="3">
    <source>
        <dbReference type="Proteomes" id="UP000028712"/>
    </source>
</evidence>
<gene>
    <name evidence="2" type="ORF">B0A62_02805</name>
    <name evidence="1" type="ORF">IW20_19565</name>
</gene>
<evidence type="ECO:0000313" key="1">
    <source>
        <dbReference type="EMBL" id="KFF11145.1"/>
    </source>
</evidence>
<dbReference type="Proteomes" id="UP000198424">
    <property type="component" value="Unassembled WGS sequence"/>
</dbReference>
<sequence length="177" mass="21299">MTLFNFYVNDEERKELINFILSRLTKIIPDVLYESKEYKTVENVQDFNKCMENKDIRYFLLDSSYVIEDLDFLEIIIENNARYKISQRIGGPYLDLVFYLGHAEDATIPYKRSELDFYPRFIHLNSTEEFKATTELKSYYSDVVKFIKTRCRSVKRNGKLYWISKEVLKEINFNDEK</sequence>
<dbReference type="STRING" id="991.IW20_19565"/>
<accession>A0A086A381</accession>
<dbReference type="EMBL" id="JPRM01000036">
    <property type="protein sequence ID" value="KFF11145.1"/>
    <property type="molecule type" value="Genomic_DNA"/>
</dbReference>
<dbReference type="EMBL" id="MUGY01000002">
    <property type="protein sequence ID" value="OXA97803.1"/>
    <property type="molecule type" value="Genomic_DNA"/>
</dbReference>
<reference evidence="2 4" key="2">
    <citation type="submission" date="2016-11" db="EMBL/GenBank/DDBJ databases">
        <title>Whole genomes of Flavobacteriaceae.</title>
        <authorList>
            <person name="Stine C."/>
            <person name="Li C."/>
            <person name="Tadesse D."/>
        </authorList>
    </citation>
    <scope>NUCLEOTIDE SEQUENCE [LARGE SCALE GENOMIC DNA]</scope>
    <source>
        <strain evidence="2 4">ATCC 29551</strain>
    </source>
</reference>
<dbReference type="OrthoDB" id="797856at2"/>
<organism evidence="1 3">
    <name type="scientific">Flavobacterium hydatis</name>
    <name type="common">Cytophaga aquatilis</name>
    <dbReference type="NCBI Taxonomy" id="991"/>
    <lineage>
        <taxon>Bacteria</taxon>
        <taxon>Pseudomonadati</taxon>
        <taxon>Bacteroidota</taxon>
        <taxon>Flavobacteriia</taxon>
        <taxon>Flavobacteriales</taxon>
        <taxon>Flavobacteriaceae</taxon>
        <taxon>Flavobacterium</taxon>
    </lineage>
</organism>
<dbReference type="Proteomes" id="UP000028712">
    <property type="component" value="Unassembled WGS sequence"/>
</dbReference>
<protein>
    <submittedName>
        <fullName evidence="1">Uncharacterized protein</fullName>
    </submittedName>
</protein>
<comment type="caution">
    <text evidence="1">The sequence shown here is derived from an EMBL/GenBank/DDBJ whole genome shotgun (WGS) entry which is preliminary data.</text>
</comment>
<proteinExistence type="predicted"/>
<keyword evidence="4" id="KW-1185">Reference proteome</keyword>
<evidence type="ECO:0000313" key="2">
    <source>
        <dbReference type="EMBL" id="OXA97803.1"/>
    </source>
</evidence>
<name>A0A086A381_FLAHY</name>
<reference evidence="1 3" key="1">
    <citation type="submission" date="2014-07" db="EMBL/GenBank/DDBJ databases">
        <title>Genome of Flavobacterium hydatis DSM 2063.</title>
        <authorList>
            <person name="Pipes S.E."/>
            <person name="Stropko S.J."/>
            <person name="Newman J.D."/>
        </authorList>
    </citation>
    <scope>NUCLEOTIDE SEQUENCE [LARGE SCALE GENOMIC DNA]</scope>
    <source>
        <strain evidence="1 3">DSM 2063</strain>
    </source>
</reference>
<dbReference type="AlphaFoldDB" id="A0A086A381"/>
<evidence type="ECO:0000313" key="4">
    <source>
        <dbReference type="Proteomes" id="UP000198424"/>
    </source>
</evidence>
<dbReference type="RefSeq" id="WP_035626111.1">
    <property type="nucleotide sequence ID" value="NZ_JBEWQG010000007.1"/>
</dbReference>